<reference evidence="5" key="1">
    <citation type="submission" date="2023-03" db="EMBL/GenBank/DDBJ databases">
        <authorList>
            <person name="Julca I."/>
        </authorList>
    </citation>
    <scope>NUCLEOTIDE SEQUENCE</scope>
</reference>
<feature type="domain" description="Isopenicillin N synthase-like Fe(2+) 2OG dioxygenase" evidence="3">
    <location>
        <begin position="167"/>
        <end position="259"/>
    </location>
</feature>
<keyword evidence="1" id="KW-0479">Metal-binding</keyword>
<gene>
    <name evidence="5" type="ORF">OLC1_LOCUS2314</name>
</gene>
<dbReference type="Pfam" id="PF03171">
    <property type="entry name" value="2OG-FeII_Oxy"/>
    <property type="match status" value="1"/>
</dbReference>
<keyword evidence="6" id="KW-1185">Reference proteome</keyword>
<evidence type="ECO:0000313" key="5">
    <source>
        <dbReference type="EMBL" id="CAI9090074.1"/>
    </source>
</evidence>
<dbReference type="InterPro" id="IPR026992">
    <property type="entry name" value="DIOX_N"/>
</dbReference>
<dbReference type="InterPro" id="IPR050231">
    <property type="entry name" value="Iron_ascorbate_oxido_reductase"/>
</dbReference>
<keyword evidence="2" id="KW-0408">Iron</keyword>
<accession>A0AAV1C389</accession>
<dbReference type="Pfam" id="PF14226">
    <property type="entry name" value="DIOX_N"/>
    <property type="match status" value="1"/>
</dbReference>
<dbReference type="InterPro" id="IPR044861">
    <property type="entry name" value="IPNS-like_FE2OG_OXY"/>
</dbReference>
<evidence type="ECO:0000259" key="3">
    <source>
        <dbReference type="Pfam" id="PF03171"/>
    </source>
</evidence>
<organism evidence="5 6">
    <name type="scientific">Oldenlandia corymbosa var. corymbosa</name>
    <dbReference type="NCBI Taxonomy" id="529605"/>
    <lineage>
        <taxon>Eukaryota</taxon>
        <taxon>Viridiplantae</taxon>
        <taxon>Streptophyta</taxon>
        <taxon>Embryophyta</taxon>
        <taxon>Tracheophyta</taxon>
        <taxon>Spermatophyta</taxon>
        <taxon>Magnoliopsida</taxon>
        <taxon>eudicotyledons</taxon>
        <taxon>Gunneridae</taxon>
        <taxon>Pentapetalae</taxon>
        <taxon>asterids</taxon>
        <taxon>lamiids</taxon>
        <taxon>Gentianales</taxon>
        <taxon>Rubiaceae</taxon>
        <taxon>Rubioideae</taxon>
        <taxon>Spermacoceae</taxon>
        <taxon>Hedyotis-Oldenlandia complex</taxon>
        <taxon>Oldenlandia</taxon>
    </lineage>
</organism>
<dbReference type="InterPro" id="IPR027443">
    <property type="entry name" value="IPNS-like_sf"/>
</dbReference>
<sequence>MGLEIAQNNLPLIEINEETISLRSTADQVCQALETYGCFLAKYDKLSPDLHHEMFKVSKDLFQLPKETKVKNTGKILGFGYGTNFPFMPLVEYISIENAATVDATKEFTNLMFPSGNDDFCDTAYTYSKLLSELDATVTRLVFSSYGVDESCYDLINSSFYCVRFLKYRTPDPEELNVGLHPHVDKDFLGVVDTNHVSGLELQMRNGEWISYYPSPTFSSIFIIIAGEPFQAWSNGRIFAPLHKVLMKGTEEKFSIAQFSFMSDKIRVPKELIDEQNPLKFKEFNHLEFLQYIQEEKRYHVERSIVPFCGV</sequence>
<dbReference type="PANTHER" id="PTHR47990">
    <property type="entry name" value="2-OXOGLUTARATE (2OG) AND FE(II)-DEPENDENT OXYGENASE SUPERFAMILY PROTEIN-RELATED"/>
    <property type="match status" value="1"/>
</dbReference>
<proteinExistence type="predicted"/>
<name>A0AAV1C389_OLDCO</name>
<dbReference type="Gene3D" id="2.60.120.330">
    <property type="entry name" value="B-lactam Antibiotic, Isopenicillin N Synthase, Chain"/>
    <property type="match status" value="1"/>
</dbReference>
<feature type="domain" description="Non-haem dioxygenase N-terminal" evidence="4">
    <location>
        <begin position="11"/>
        <end position="82"/>
    </location>
</feature>
<evidence type="ECO:0000313" key="6">
    <source>
        <dbReference type="Proteomes" id="UP001161247"/>
    </source>
</evidence>
<dbReference type="AlphaFoldDB" id="A0AAV1C389"/>
<evidence type="ECO:0000256" key="2">
    <source>
        <dbReference type="ARBA" id="ARBA00023004"/>
    </source>
</evidence>
<dbReference type="GO" id="GO:0016706">
    <property type="term" value="F:2-oxoglutarate-dependent dioxygenase activity"/>
    <property type="evidence" value="ECO:0007669"/>
    <property type="project" value="UniProtKB-ARBA"/>
</dbReference>
<evidence type="ECO:0000259" key="4">
    <source>
        <dbReference type="Pfam" id="PF14226"/>
    </source>
</evidence>
<dbReference type="SUPFAM" id="SSF51197">
    <property type="entry name" value="Clavaminate synthase-like"/>
    <property type="match status" value="1"/>
</dbReference>
<protein>
    <submittedName>
        <fullName evidence="5">OLC1v1024764C1</fullName>
    </submittedName>
</protein>
<evidence type="ECO:0000256" key="1">
    <source>
        <dbReference type="ARBA" id="ARBA00022723"/>
    </source>
</evidence>
<dbReference type="EMBL" id="OX459118">
    <property type="protein sequence ID" value="CAI9090074.1"/>
    <property type="molecule type" value="Genomic_DNA"/>
</dbReference>
<dbReference type="GO" id="GO:0046872">
    <property type="term" value="F:metal ion binding"/>
    <property type="evidence" value="ECO:0007669"/>
    <property type="project" value="UniProtKB-KW"/>
</dbReference>
<dbReference type="Proteomes" id="UP001161247">
    <property type="component" value="Chromosome 1"/>
</dbReference>